<accession>A0A1T4L6M2</accession>
<dbReference type="EMBL" id="FUWW01000006">
    <property type="protein sequence ID" value="SJZ50248.1"/>
    <property type="molecule type" value="Genomic_DNA"/>
</dbReference>
<dbReference type="OrthoDB" id="384098at2"/>
<organism evidence="1 2">
    <name type="scientific">Eubacterium coprostanoligenes</name>
    <dbReference type="NCBI Taxonomy" id="290054"/>
    <lineage>
        <taxon>Bacteria</taxon>
        <taxon>Bacillati</taxon>
        <taxon>Bacillota</taxon>
        <taxon>Clostridia</taxon>
        <taxon>Eubacteriales</taxon>
        <taxon>Eubacteriaceae</taxon>
        <taxon>Eubacterium</taxon>
    </lineage>
</organism>
<dbReference type="STRING" id="290054.SAMN02745114_00786"/>
<dbReference type="AlphaFoldDB" id="A0A1T4L6M2"/>
<protein>
    <recommendedName>
        <fullName evidence="3">SynChlorMet cassette protein ScmC</fullName>
    </recommendedName>
</protein>
<proteinExistence type="predicted"/>
<name>A0A1T4L6M2_9FIRM</name>
<gene>
    <name evidence="1" type="ORF">SAMN02745114_00786</name>
</gene>
<dbReference type="Gene3D" id="3.40.50.300">
    <property type="entry name" value="P-loop containing nucleotide triphosphate hydrolases"/>
    <property type="match status" value="1"/>
</dbReference>
<sequence>MPYYDIAGLRVKMNNCGGRSEKQAVPYLADNQSDDLEPDINIFVDDKRVQAAMAEHPELSQGDWEYMLTGSDFYTDLIKYDGILLHSSCVVVDGIAYTFSADSGTGKSTHTQLWLKKFGDRAYILNDDKPAIRLIGDTVYACGTPWSGKYDYSTPAVVPLAGICFLERSEDNWIRPANTNKAIFNIFSQTVRRLGEGQMNKLMDNLNVIFKKVPIYELGCNISEEAVDCSYNAMKKELSDFE</sequence>
<evidence type="ECO:0000313" key="1">
    <source>
        <dbReference type="EMBL" id="SJZ50248.1"/>
    </source>
</evidence>
<dbReference type="RefSeq" id="WP_078768273.1">
    <property type="nucleotide sequence ID" value="NZ_FUWW01000006.1"/>
</dbReference>
<keyword evidence="2" id="KW-1185">Reference proteome</keyword>
<dbReference type="Proteomes" id="UP000190657">
    <property type="component" value="Unassembled WGS sequence"/>
</dbReference>
<evidence type="ECO:0008006" key="3">
    <source>
        <dbReference type="Google" id="ProtNLM"/>
    </source>
</evidence>
<reference evidence="1 2" key="1">
    <citation type="submission" date="2017-02" db="EMBL/GenBank/DDBJ databases">
        <authorList>
            <person name="Peterson S.W."/>
        </authorList>
    </citation>
    <scope>NUCLEOTIDE SEQUENCE [LARGE SCALE GENOMIC DNA]</scope>
    <source>
        <strain evidence="1 2">ATCC 51222</strain>
    </source>
</reference>
<evidence type="ECO:0000313" key="2">
    <source>
        <dbReference type="Proteomes" id="UP000190657"/>
    </source>
</evidence>
<dbReference type="SUPFAM" id="SSF53795">
    <property type="entry name" value="PEP carboxykinase-like"/>
    <property type="match status" value="1"/>
</dbReference>
<dbReference type="InterPro" id="IPR027417">
    <property type="entry name" value="P-loop_NTPase"/>
</dbReference>